<proteinExistence type="predicted"/>
<reference evidence="1 2" key="1">
    <citation type="journal article" date="2003" name="Infect. Immun.">
        <title>Complete genome sequence and comparative genomics of Shigella flexneri serotype 2a strain 2457T.</title>
        <authorList>
            <person name="Wei J."/>
            <person name="Goldberg M.B."/>
            <person name="Burland V."/>
            <person name="Venkatesan M.M."/>
            <person name="Deng W."/>
            <person name="Fournier G."/>
            <person name="Mayhew G.F."/>
            <person name="Plunkett G.III."/>
            <person name="Rose D.J."/>
            <person name="Darling A."/>
            <person name="Mau B."/>
            <person name="Perna N.T."/>
            <person name="Payne S.M."/>
            <person name="Runyen-Janecky L.J."/>
            <person name="Zhou S."/>
            <person name="Schwartz D.C."/>
            <person name="Blattner F.R."/>
        </authorList>
    </citation>
    <scope>NUCLEOTIDE SEQUENCE [LARGE SCALE GENOMIC DNA]</scope>
    <source>
        <strain evidence="2">ATCC 700930 / 2457T / Serotype 2a</strain>
    </source>
</reference>
<accession>A0A0H2VZ95</accession>
<name>A0A0H2VZ95_SHIFL</name>
<gene>
    <name evidence="1" type="ordered locus">S3252</name>
</gene>
<dbReference type="AlphaFoldDB" id="A0A0H2VZ95"/>
<dbReference type="KEGG" id="sfx:S3252"/>
<organism evidence="1 2">
    <name type="scientific">Shigella flexneri</name>
    <dbReference type="NCBI Taxonomy" id="623"/>
    <lineage>
        <taxon>Bacteria</taxon>
        <taxon>Pseudomonadati</taxon>
        <taxon>Pseudomonadota</taxon>
        <taxon>Gammaproteobacteria</taxon>
        <taxon>Enterobacterales</taxon>
        <taxon>Enterobacteriaceae</taxon>
        <taxon>Shigella</taxon>
    </lineage>
</organism>
<protein>
    <submittedName>
        <fullName evidence="1">Uncharacterized protein</fullName>
    </submittedName>
</protein>
<evidence type="ECO:0000313" key="2">
    <source>
        <dbReference type="Proteomes" id="UP000002673"/>
    </source>
</evidence>
<dbReference type="HOGENOM" id="CLU_2568626_0_0_6"/>
<evidence type="ECO:0000313" key="1">
    <source>
        <dbReference type="EMBL" id="AAP18339.1"/>
    </source>
</evidence>
<dbReference type="Proteomes" id="UP000002673">
    <property type="component" value="Chromosome"/>
</dbReference>
<dbReference type="EMBL" id="AE014073">
    <property type="protein sequence ID" value="AAP18339.1"/>
    <property type="molecule type" value="Genomic_DNA"/>
</dbReference>
<sequence length="81" mass="9189">MNALSGLQTHEDSTCCNRFCRPDERSASGNSTLLRFGGFFADQTYLQVTRLMQRIHYLHQRLVIDGFVRSEEDGGVFLAFG</sequence>
<dbReference type="OMA" id="MQRVHYL"/>